<gene>
    <name evidence="4" type="ORF">L9F63_010380</name>
</gene>
<reference evidence="4" key="2">
    <citation type="submission" date="2023-05" db="EMBL/GenBank/DDBJ databases">
        <authorList>
            <person name="Fouks B."/>
        </authorList>
    </citation>
    <scope>NUCLEOTIDE SEQUENCE</scope>
    <source>
        <strain evidence="4">Stay&amp;Tobe</strain>
        <tissue evidence="4">Testes</tissue>
    </source>
</reference>
<dbReference type="AlphaFoldDB" id="A0AAD8ERI2"/>
<proteinExistence type="predicted"/>
<protein>
    <submittedName>
        <fullName evidence="4">Uncharacterized protein</fullName>
    </submittedName>
</protein>
<evidence type="ECO:0000313" key="4">
    <source>
        <dbReference type="EMBL" id="KAJ9599112.1"/>
    </source>
</evidence>
<feature type="region of interest" description="Disordered" evidence="3">
    <location>
        <begin position="251"/>
        <end position="271"/>
    </location>
</feature>
<dbReference type="PANTHER" id="PTHR32083">
    <property type="entry name" value="CILIA AND FLAGELLA-ASSOCIATED PROTEIN 58-RELATED"/>
    <property type="match status" value="1"/>
</dbReference>
<name>A0AAD8ERI2_DIPPU</name>
<feature type="coiled-coil region" evidence="2">
    <location>
        <begin position="540"/>
        <end position="630"/>
    </location>
</feature>
<feature type="non-terminal residue" evidence="4">
    <location>
        <position position="756"/>
    </location>
</feature>
<evidence type="ECO:0000256" key="3">
    <source>
        <dbReference type="SAM" id="MobiDB-lite"/>
    </source>
</evidence>
<feature type="compositionally biased region" description="Polar residues" evidence="3">
    <location>
        <begin position="253"/>
        <end position="263"/>
    </location>
</feature>
<dbReference type="EMBL" id="JASPKZ010000831">
    <property type="protein sequence ID" value="KAJ9599112.1"/>
    <property type="molecule type" value="Genomic_DNA"/>
</dbReference>
<feature type="coiled-coil region" evidence="2">
    <location>
        <begin position="14"/>
        <end position="90"/>
    </location>
</feature>
<feature type="region of interest" description="Disordered" evidence="3">
    <location>
        <begin position="334"/>
        <end position="366"/>
    </location>
</feature>
<feature type="non-terminal residue" evidence="4">
    <location>
        <position position="1"/>
    </location>
</feature>
<evidence type="ECO:0000313" key="5">
    <source>
        <dbReference type="Proteomes" id="UP001233999"/>
    </source>
</evidence>
<feature type="coiled-coil region" evidence="2">
    <location>
        <begin position="668"/>
        <end position="737"/>
    </location>
</feature>
<evidence type="ECO:0000256" key="2">
    <source>
        <dbReference type="SAM" id="Coils"/>
    </source>
</evidence>
<sequence>KEMIFLQRSSVYDANEKELVIEDLKAEVNNLNIKLKQDNQDENNQRSELLQMQEEIITLKEDISLKDGQIQGFIRRIEDLMRKLKKKTNQGFIKLNVKNETAECGQKVGKTVEQSYTCLDLHINKVFKMRNNLTREIQDLSKKLTNRTAEVEELSKTIKEMGQSAKDTREALTAEVADKHDRILALRREIQLLEERCHQADMQTHFKDNIIKELRKDLKIVRSKYVQSSSQSEYQLTNILQQLYKHSNELKETQSTVHRSPTRLQEADASEMRCTSPVAYQKNCTPEKLSRSNNEKSYYSSNCGRMSQNSSHYNSSYLDDVSDMADHLGEEETYYEVRRRNSPLSKDDQNKKENKSHIAGKGDSVSVPNISRKATVKISGVQVQFRPHLLKQLIQADIYSFPFIAADLQSSGQYTVTGKTNENVISHKHSPESEIEAWNDLIEQMKGLSATIKARKNERMNHEEPMMSDLEDFNHVFDVIIYGIICKQFWLRDIQAAEQNQTDSERRIIELKDVLMKSYNGIEESLGSLEIAKLLYSQNIKSFLERSEESEEAFKNLKAEMNYLAFFLKSREKQVKYLEGMIESLNELLENSQKDLEVIKNETFAYKKEKENLHNDHEKCVRSIERLEKSLKLIYEEKQKVPTKLESKLEERSVELAQSRELDGKSKLEALQSNLMSREKVAKNQEEMIKILQDSVNLAQKEQDELQKKLIDAEAEKEKLMINLEESEKKAGNLQEALLVTKTQLEELQGKNIVKS</sequence>
<organism evidence="4 5">
    <name type="scientific">Diploptera punctata</name>
    <name type="common">Pacific beetle cockroach</name>
    <dbReference type="NCBI Taxonomy" id="6984"/>
    <lineage>
        <taxon>Eukaryota</taxon>
        <taxon>Metazoa</taxon>
        <taxon>Ecdysozoa</taxon>
        <taxon>Arthropoda</taxon>
        <taxon>Hexapoda</taxon>
        <taxon>Insecta</taxon>
        <taxon>Pterygota</taxon>
        <taxon>Neoptera</taxon>
        <taxon>Polyneoptera</taxon>
        <taxon>Dictyoptera</taxon>
        <taxon>Blattodea</taxon>
        <taxon>Blaberoidea</taxon>
        <taxon>Blaberidae</taxon>
        <taxon>Diplopterinae</taxon>
        <taxon>Diploptera</taxon>
    </lineage>
</organism>
<feature type="compositionally biased region" description="Polar residues" evidence="3">
    <location>
        <begin position="295"/>
        <end position="305"/>
    </location>
</feature>
<comment type="caution">
    <text evidence="4">The sequence shown here is derived from an EMBL/GenBank/DDBJ whole genome shotgun (WGS) entry which is preliminary data.</text>
</comment>
<dbReference type="Proteomes" id="UP001233999">
    <property type="component" value="Unassembled WGS sequence"/>
</dbReference>
<feature type="coiled-coil region" evidence="2">
    <location>
        <begin position="123"/>
        <end position="203"/>
    </location>
</feature>
<feature type="region of interest" description="Disordered" evidence="3">
    <location>
        <begin position="284"/>
        <end position="305"/>
    </location>
</feature>
<accession>A0AAD8ERI2</accession>
<feature type="compositionally biased region" description="Basic and acidic residues" evidence="3">
    <location>
        <begin position="334"/>
        <end position="356"/>
    </location>
</feature>
<evidence type="ECO:0000256" key="1">
    <source>
        <dbReference type="ARBA" id="ARBA00023054"/>
    </source>
</evidence>
<reference evidence="4" key="1">
    <citation type="journal article" date="2023" name="IScience">
        <title>Live-bearing cockroach genome reveals convergent evolutionary mechanisms linked to viviparity in insects and beyond.</title>
        <authorList>
            <person name="Fouks B."/>
            <person name="Harrison M.C."/>
            <person name="Mikhailova A.A."/>
            <person name="Marchal E."/>
            <person name="English S."/>
            <person name="Carruthers M."/>
            <person name="Jennings E.C."/>
            <person name="Chiamaka E.L."/>
            <person name="Frigard R.A."/>
            <person name="Pippel M."/>
            <person name="Attardo G.M."/>
            <person name="Benoit J.B."/>
            <person name="Bornberg-Bauer E."/>
            <person name="Tobe S.S."/>
        </authorList>
    </citation>
    <scope>NUCLEOTIDE SEQUENCE</scope>
    <source>
        <strain evidence="4">Stay&amp;Tobe</strain>
    </source>
</reference>
<keyword evidence="1 2" id="KW-0175">Coiled coil</keyword>
<keyword evidence="5" id="KW-1185">Reference proteome</keyword>